<feature type="region of interest" description="Disordered" evidence="1">
    <location>
        <begin position="121"/>
        <end position="150"/>
    </location>
</feature>
<name>A0A2P5HLU1_DIAHE</name>
<dbReference type="AlphaFoldDB" id="A0A2P5HLU1"/>
<sequence>MGSPEKIDLAEKGVEPDLEASGQESPLRLVPESAFGPYPGLIYTKPTADPAQSGPPGYGFDYLDGLEKHVPGVELMFSTSMKAQSGQRAQQGRAAILRMSQPEHEQSNRDDLTPTKKIVWERAQSPGASKQDPSPTESDSGTSETPTGLVFDNLKTLKGALRQLPRQRSKSEVPQFFEKQLIILEDLGREWVETIGHAFHIPPHVFAH</sequence>
<proteinExistence type="predicted"/>
<feature type="compositionally biased region" description="Basic and acidic residues" evidence="1">
    <location>
        <begin position="1"/>
        <end position="15"/>
    </location>
</feature>
<dbReference type="Proteomes" id="UP000094444">
    <property type="component" value="Unassembled WGS sequence"/>
</dbReference>
<organism evidence="2 3">
    <name type="scientific">Diaporthe helianthi</name>
    <dbReference type="NCBI Taxonomy" id="158607"/>
    <lineage>
        <taxon>Eukaryota</taxon>
        <taxon>Fungi</taxon>
        <taxon>Dikarya</taxon>
        <taxon>Ascomycota</taxon>
        <taxon>Pezizomycotina</taxon>
        <taxon>Sordariomycetes</taxon>
        <taxon>Sordariomycetidae</taxon>
        <taxon>Diaporthales</taxon>
        <taxon>Diaporthaceae</taxon>
        <taxon>Diaporthe</taxon>
    </lineage>
</organism>
<keyword evidence="3" id="KW-1185">Reference proteome</keyword>
<reference evidence="2" key="1">
    <citation type="submission" date="2017-09" db="EMBL/GenBank/DDBJ databases">
        <title>Polyketide synthases of a Diaporthe helianthi virulent isolate.</title>
        <authorList>
            <person name="Baroncelli R."/>
        </authorList>
    </citation>
    <scope>NUCLEOTIDE SEQUENCE [LARGE SCALE GENOMIC DNA]</scope>
    <source>
        <strain evidence="2">7/96</strain>
    </source>
</reference>
<feature type="compositionally biased region" description="Polar residues" evidence="1">
    <location>
        <begin position="126"/>
        <end position="146"/>
    </location>
</feature>
<evidence type="ECO:0000256" key="1">
    <source>
        <dbReference type="SAM" id="MobiDB-lite"/>
    </source>
</evidence>
<dbReference type="InParanoid" id="A0A2P5HLU1"/>
<comment type="caution">
    <text evidence="2">The sequence shown here is derived from an EMBL/GenBank/DDBJ whole genome shotgun (WGS) entry which is preliminary data.</text>
</comment>
<feature type="region of interest" description="Disordered" evidence="1">
    <location>
        <begin position="1"/>
        <end position="33"/>
    </location>
</feature>
<protein>
    <submittedName>
        <fullName evidence="2">Uncharacterized protein</fullName>
    </submittedName>
</protein>
<accession>A0A2P5HLU1</accession>
<dbReference type="EMBL" id="MAVT02001344">
    <property type="protein sequence ID" value="POS71202.1"/>
    <property type="molecule type" value="Genomic_DNA"/>
</dbReference>
<gene>
    <name evidence="2" type="ORF">DHEL01_v210406</name>
</gene>
<evidence type="ECO:0000313" key="3">
    <source>
        <dbReference type="Proteomes" id="UP000094444"/>
    </source>
</evidence>
<evidence type="ECO:0000313" key="2">
    <source>
        <dbReference type="EMBL" id="POS71202.1"/>
    </source>
</evidence>